<accession>A0A120GPZ4</accession>
<sequence>MFMRKKIACLHAHHSNIEYIEKAFSPFDMEWLHFVDSGLMHRVASDETFTFSDASKKVKEQMEWMAECNVDAILITCTNYITFLNEEQLSLSMPIIKIDEPFFELVCQVQQPQVMLFTNPATVEGTMKRLNAHSRNYGGVDVEIIIIKNAFELIMKGLNETYNQEIVNRLLQFNEEKRQISVAQLSMVKAAMSYEILTGDTIINPLQALVDFTATQLDLRLSIEKEHI</sequence>
<evidence type="ECO:0008006" key="3">
    <source>
        <dbReference type="Google" id="ProtNLM"/>
    </source>
</evidence>
<protein>
    <recommendedName>
        <fullName evidence="3">Asp/Glu racemase</fullName>
    </recommendedName>
</protein>
<organism evidence="1 2">
    <name type="scientific">Peribacillus simplex</name>
    <dbReference type="NCBI Taxonomy" id="1478"/>
    <lineage>
        <taxon>Bacteria</taxon>
        <taxon>Bacillati</taxon>
        <taxon>Bacillota</taxon>
        <taxon>Bacilli</taxon>
        <taxon>Bacillales</taxon>
        <taxon>Bacillaceae</taxon>
        <taxon>Peribacillus</taxon>
    </lineage>
</organism>
<dbReference type="AlphaFoldDB" id="A0A120GPZ4"/>
<comment type="caution">
    <text evidence="1">The sequence shown here is derived from an EMBL/GenBank/DDBJ whole genome shotgun (WGS) entry which is preliminary data.</text>
</comment>
<gene>
    <name evidence="1" type="ORF">AS888_18245</name>
</gene>
<reference evidence="1 2" key="1">
    <citation type="submission" date="2015-11" db="EMBL/GenBank/DDBJ databases">
        <title>Genome Sequence of Bacillus simplex strain VanAntwerpen2.</title>
        <authorList>
            <person name="Couger M.B."/>
        </authorList>
    </citation>
    <scope>NUCLEOTIDE SEQUENCE [LARGE SCALE GENOMIC DNA]</scope>
    <source>
        <strain evidence="1 2">VanAntwerpen02</strain>
    </source>
</reference>
<dbReference type="EMBL" id="LNNH01000016">
    <property type="protein sequence ID" value="KWW20504.1"/>
    <property type="molecule type" value="Genomic_DNA"/>
</dbReference>
<keyword evidence="2" id="KW-1185">Reference proteome</keyword>
<name>A0A120GPZ4_9BACI</name>
<dbReference type="RefSeq" id="WP_061141935.1">
    <property type="nucleotide sequence ID" value="NZ_LNNH01000016.1"/>
</dbReference>
<proteinExistence type="predicted"/>
<evidence type="ECO:0000313" key="2">
    <source>
        <dbReference type="Proteomes" id="UP000064189"/>
    </source>
</evidence>
<dbReference type="Proteomes" id="UP000064189">
    <property type="component" value="Unassembled WGS sequence"/>
</dbReference>
<evidence type="ECO:0000313" key="1">
    <source>
        <dbReference type="EMBL" id="KWW20504.1"/>
    </source>
</evidence>